<dbReference type="Proteomes" id="UP000481861">
    <property type="component" value="Unassembled WGS sequence"/>
</dbReference>
<feature type="binding site" evidence="3">
    <location>
        <position position="307"/>
    </location>
    <ligand>
        <name>dimethylallyl diphosphate</name>
        <dbReference type="ChEBI" id="CHEBI:57623"/>
    </ligand>
</feature>
<sequence length="392" mass="44219">MLHDMLQMAGYSREASKAHNQFFSTHVAGRMGRYPRSTSNSKTWKSFMTDDHTPIELSWNWRPHSRKPTVRYSIEPIGREAGSELDPLNLITTYKLLAELGTLHSNVDLTWISSLVKPLIIDELSPELHGTQWIQMSQIFLALDLVADQIMLKIYILPTSRAALEGRSPLAISKDSIQSLQDGEGNAIFDLSLVWSYLDSFPTSEAPQLEILAVDAETVHKARLKVYVRTRQTSFASVVQIFEMGGRLPRLSERAISSLKDLWNELFGLDASIAETQPLPVNPHRTAGILHYFSVRSGSKLPKIKVYLPVRHYSKNDDQVARGLSKFLDKQNKQLTDGPYLQGLQRLCKHRTLEDGLGLHTYISCAFEGDDLEITAYLNPEVGNLSETRSQL</sequence>
<keyword evidence="5" id="KW-1185">Reference proteome</keyword>
<dbReference type="SFLD" id="SFLDS00036">
    <property type="entry name" value="Aromatic_Prenyltransferase"/>
    <property type="match status" value="1"/>
</dbReference>
<dbReference type="InterPro" id="IPR033964">
    <property type="entry name" value="ABBA"/>
</dbReference>
<feature type="binding site" evidence="3">
    <location>
        <position position="153"/>
    </location>
    <ligand>
        <name>dimethylallyl diphosphate</name>
        <dbReference type="ChEBI" id="CHEBI:57623"/>
    </ligand>
</feature>
<dbReference type="AlphaFoldDB" id="A0A7C8I6U9"/>
<gene>
    <name evidence="4" type="ORF">BDV95DRAFT_497318</name>
</gene>
<evidence type="ECO:0000313" key="4">
    <source>
        <dbReference type="EMBL" id="KAF2869631.1"/>
    </source>
</evidence>
<dbReference type="CDD" id="cd13929">
    <property type="entry name" value="PT-DMATS_CymD"/>
    <property type="match status" value="1"/>
</dbReference>
<evidence type="ECO:0000256" key="1">
    <source>
        <dbReference type="ARBA" id="ARBA00010209"/>
    </source>
</evidence>
<feature type="binding site" evidence="3">
    <location>
        <position position="71"/>
    </location>
    <ligand>
        <name>dimethylallyl diphosphate</name>
        <dbReference type="ChEBI" id="CHEBI:57623"/>
    </ligand>
</feature>
<dbReference type="GO" id="GO:0009820">
    <property type="term" value="P:alkaloid metabolic process"/>
    <property type="evidence" value="ECO:0007669"/>
    <property type="project" value="InterPro"/>
</dbReference>
<evidence type="ECO:0000256" key="2">
    <source>
        <dbReference type="ARBA" id="ARBA00022679"/>
    </source>
</evidence>
<dbReference type="PANTHER" id="PTHR40627">
    <property type="entry name" value="INDOLE PRENYLTRANSFERASE TDIB-RELATED"/>
    <property type="match status" value="1"/>
</dbReference>
<organism evidence="4 5">
    <name type="scientific">Massariosphaeria phaeospora</name>
    <dbReference type="NCBI Taxonomy" id="100035"/>
    <lineage>
        <taxon>Eukaryota</taxon>
        <taxon>Fungi</taxon>
        <taxon>Dikarya</taxon>
        <taxon>Ascomycota</taxon>
        <taxon>Pezizomycotina</taxon>
        <taxon>Dothideomycetes</taxon>
        <taxon>Pleosporomycetidae</taxon>
        <taxon>Pleosporales</taxon>
        <taxon>Pleosporales incertae sedis</taxon>
        <taxon>Massariosphaeria</taxon>
    </lineage>
</organism>
<reference evidence="4 5" key="1">
    <citation type="submission" date="2020-01" db="EMBL/GenBank/DDBJ databases">
        <authorList>
            <consortium name="DOE Joint Genome Institute"/>
            <person name="Haridas S."/>
            <person name="Albert R."/>
            <person name="Binder M."/>
            <person name="Bloem J."/>
            <person name="Labutti K."/>
            <person name="Salamov A."/>
            <person name="Andreopoulos B."/>
            <person name="Baker S.E."/>
            <person name="Barry K."/>
            <person name="Bills G."/>
            <person name="Bluhm B.H."/>
            <person name="Cannon C."/>
            <person name="Castanera R."/>
            <person name="Culley D.E."/>
            <person name="Daum C."/>
            <person name="Ezra D."/>
            <person name="Gonzalez J.B."/>
            <person name="Henrissat B."/>
            <person name="Kuo A."/>
            <person name="Liang C."/>
            <person name="Lipzen A."/>
            <person name="Lutzoni F."/>
            <person name="Magnuson J."/>
            <person name="Mondo S."/>
            <person name="Nolan M."/>
            <person name="Ohm R."/>
            <person name="Pangilinan J."/>
            <person name="Park H.-J.H."/>
            <person name="Ramirez L."/>
            <person name="Alfaro M."/>
            <person name="Sun H."/>
            <person name="Tritt A."/>
            <person name="Yoshinaga Y."/>
            <person name="Zwiers L.-H.L."/>
            <person name="Turgeon B.G."/>
            <person name="Goodwin S.B."/>
            <person name="Spatafora J.W."/>
            <person name="Crous P.W."/>
            <person name="Grigoriev I.V."/>
        </authorList>
    </citation>
    <scope>NUCLEOTIDE SEQUENCE [LARGE SCALE GENOMIC DNA]</scope>
    <source>
        <strain evidence="4 5">CBS 611.86</strain>
    </source>
</reference>
<feature type="binding site" evidence="3">
    <location>
        <position position="225"/>
    </location>
    <ligand>
        <name>dimethylallyl diphosphate</name>
        <dbReference type="ChEBI" id="CHEBI:57623"/>
    </ligand>
</feature>
<dbReference type="InterPro" id="IPR017795">
    <property type="entry name" value="ABBA_NscD-like"/>
</dbReference>
<dbReference type="OrthoDB" id="3354387at2759"/>
<evidence type="ECO:0000313" key="5">
    <source>
        <dbReference type="Proteomes" id="UP000481861"/>
    </source>
</evidence>
<name>A0A7C8I6U9_9PLEO</name>
<evidence type="ECO:0000256" key="3">
    <source>
        <dbReference type="PIRSR" id="PIRSR000509-1"/>
    </source>
</evidence>
<feature type="binding site" evidence="3">
    <location>
        <position position="223"/>
    </location>
    <ligand>
        <name>dimethylallyl diphosphate</name>
        <dbReference type="ChEBI" id="CHEBI:57623"/>
    </ligand>
</feature>
<comment type="similarity">
    <text evidence="1">Belongs to the tryptophan dimethylallyltransferase family.</text>
</comment>
<dbReference type="PIRSF" id="PIRSF000509">
    <property type="entry name" value="Trp_DMAT"/>
    <property type="match status" value="1"/>
</dbReference>
<dbReference type="InterPro" id="IPR012148">
    <property type="entry name" value="ABBA_DMATS-like"/>
</dbReference>
<dbReference type="SFLD" id="SFLDG01162">
    <property type="entry name" value="I"/>
    <property type="match status" value="1"/>
</dbReference>
<protein>
    <submittedName>
        <fullName evidence="4">Aromatic prenyltransferase</fullName>
    </submittedName>
</protein>
<feature type="binding site" evidence="3">
    <location>
        <position position="227"/>
    </location>
    <ligand>
        <name>dimethylallyl diphosphate</name>
        <dbReference type="ChEBI" id="CHEBI:57623"/>
    </ligand>
</feature>
<keyword evidence="2 4" id="KW-0808">Transferase</keyword>
<dbReference type="PANTHER" id="PTHR40627:SF4">
    <property type="entry name" value="PRENYLTRANSFERASE ASQH1-RELATED"/>
    <property type="match status" value="1"/>
</dbReference>
<accession>A0A7C8I6U9</accession>
<dbReference type="Pfam" id="PF11991">
    <property type="entry name" value="Trp_DMAT"/>
    <property type="match status" value="1"/>
</dbReference>
<feature type="binding site" evidence="3">
    <location>
        <position position="56"/>
    </location>
    <ligand>
        <name>L-tryptophan</name>
        <dbReference type="ChEBI" id="CHEBI:57912"/>
    </ligand>
</feature>
<comment type="caution">
    <text evidence="4">The sequence shown here is derived from an EMBL/GenBank/DDBJ whole genome shotgun (WGS) entry which is preliminary data.</text>
</comment>
<proteinExistence type="inferred from homology"/>
<feature type="binding site" evidence="3">
    <location>
        <position position="155"/>
    </location>
    <ligand>
        <name>dimethylallyl diphosphate</name>
        <dbReference type="ChEBI" id="CHEBI:57623"/>
    </ligand>
</feature>
<dbReference type="EMBL" id="JAADJZ010000015">
    <property type="protein sequence ID" value="KAF2869631.1"/>
    <property type="molecule type" value="Genomic_DNA"/>
</dbReference>
<dbReference type="NCBIfam" id="TIGR03429">
    <property type="entry name" value="arom_pren_DMATS"/>
    <property type="match status" value="1"/>
</dbReference>
<dbReference type="GO" id="GO:0016765">
    <property type="term" value="F:transferase activity, transferring alkyl or aryl (other than methyl) groups"/>
    <property type="evidence" value="ECO:0007669"/>
    <property type="project" value="InterPro"/>
</dbReference>